<evidence type="ECO:0000256" key="2">
    <source>
        <dbReference type="ARBA" id="ARBA00022679"/>
    </source>
</evidence>
<dbReference type="GO" id="GO:0016757">
    <property type="term" value="F:glycosyltransferase activity"/>
    <property type="evidence" value="ECO:0007669"/>
    <property type="project" value="UniProtKB-KW"/>
</dbReference>
<keyword evidence="2 8" id="KW-0808">Transferase</keyword>
<dbReference type="PANTHER" id="PTHR37469">
    <property type="entry name" value="CELLOBIONIC ACID PHOSPHORYLASE-RELATED"/>
    <property type="match status" value="1"/>
</dbReference>
<dbReference type="Pfam" id="PF06165">
    <property type="entry name" value="GH94_b-supersand"/>
    <property type="match status" value="2"/>
</dbReference>
<feature type="transmembrane region" description="Helical" evidence="4">
    <location>
        <begin position="810"/>
        <end position="830"/>
    </location>
</feature>
<dbReference type="InterPro" id="IPR037018">
    <property type="entry name" value="GH65_N"/>
</dbReference>
<organism evidence="8 9">
    <name type="scientific">Enhygromyxa salina</name>
    <dbReference type="NCBI Taxonomy" id="215803"/>
    <lineage>
        <taxon>Bacteria</taxon>
        <taxon>Pseudomonadati</taxon>
        <taxon>Myxococcota</taxon>
        <taxon>Polyangia</taxon>
        <taxon>Nannocystales</taxon>
        <taxon>Nannocystaceae</taxon>
        <taxon>Enhygromyxa</taxon>
    </lineage>
</organism>
<dbReference type="Pfam" id="PF10091">
    <property type="entry name" value="Glycoamylase"/>
    <property type="match status" value="1"/>
</dbReference>
<feature type="transmembrane region" description="Helical" evidence="4">
    <location>
        <begin position="313"/>
        <end position="336"/>
    </location>
</feature>
<dbReference type="SUPFAM" id="SSF74650">
    <property type="entry name" value="Galactose mutarotase-like"/>
    <property type="match status" value="2"/>
</dbReference>
<keyword evidence="4" id="KW-0472">Membrane</keyword>
<gene>
    <name evidence="8" type="primary">chbP</name>
    <name evidence="8" type="ORF">ENSA5_57740</name>
</gene>
<dbReference type="Proteomes" id="UP000237968">
    <property type="component" value="Unassembled WGS sequence"/>
</dbReference>
<dbReference type="InterPro" id="IPR011013">
    <property type="entry name" value="Gal_mutarotase_sf_dom"/>
</dbReference>
<accession>A0A2S9XE77</accession>
<feature type="compositionally biased region" description="Basic and acidic residues" evidence="3">
    <location>
        <begin position="1966"/>
        <end position="1984"/>
    </location>
</feature>
<feature type="transmembrane region" description="Helical" evidence="4">
    <location>
        <begin position="927"/>
        <end position="950"/>
    </location>
</feature>
<dbReference type="InterPro" id="IPR010383">
    <property type="entry name" value="Glyco_hydrolase_94_b-supersand"/>
</dbReference>
<feature type="domain" description="Glycoamylase-like" evidence="6">
    <location>
        <begin position="1252"/>
        <end position="1448"/>
    </location>
</feature>
<dbReference type="PANTHER" id="PTHR37469:SF2">
    <property type="entry name" value="CELLOBIONIC ACID PHOSPHORYLASE"/>
    <property type="match status" value="1"/>
</dbReference>
<feature type="transmembrane region" description="Helical" evidence="4">
    <location>
        <begin position="836"/>
        <end position="857"/>
    </location>
</feature>
<feature type="transmembrane region" description="Helical" evidence="4">
    <location>
        <begin position="281"/>
        <end position="301"/>
    </location>
</feature>
<feature type="region of interest" description="Disordered" evidence="3">
    <location>
        <begin position="1963"/>
        <end position="1984"/>
    </location>
</feature>
<feature type="transmembrane region" description="Helical" evidence="4">
    <location>
        <begin position="713"/>
        <end position="734"/>
    </location>
</feature>
<feature type="compositionally biased region" description="Basic residues" evidence="3">
    <location>
        <begin position="2798"/>
        <end position="2808"/>
    </location>
</feature>
<dbReference type="Gene3D" id="1.50.10.140">
    <property type="match status" value="2"/>
</dbReference>
<dbReference type="Gene3D" id="1.50.10.10">
    <property type="match status" value="1"/>
</dbReference>
<evidence type="ECO:0000313" key="9">
    <source>
        <dbReference type="Proteomes" id="UP000237968"/>
    </source>
</evidence>
<dbReference type="SMART" id="SM01068">
    <property type="entry name" value="CBM_X"/>
    <property type="match status" value="2"/>
</dbReference>
<keyword evidence="9" id="KW-1185">Reference proteome</keyword>
<dbReference type="InterPro" id="IPR019282">
    <property type="entry name" value="Glycoamylase-like_cons_dom"/>
</dbReference>
<dbReference type="GO" id="GO:0005975">
    <property type="term" value="P:carbohydrate metabolic process"/>
    <property type="evidence" value="ECO:0007669"/>
    <property type="project" value="InterPro"/>
</dbReference>
<evidence type="ECO:0000256" key="3">
    <source>
        <dbReference type="SAM" id="MobiDB-lite"/>
    </source>
</evidence>
<dbReference type="EMBL" id="PVNK01000254">
    <property type="protein sequence ID" value="PRP91157.1"/>
    <property type="molecule type" value="Genomic_DNA"/>
</dbReference>
<evidence type="ECO:0000259" key="7">
    <source>
        <dbReference type="Pfam" id="PF17167"/>
    </source>
</evidence>
<keyword evidence="1 8" id="KW-0328">Glycosyltransferase</keyword>
<keyword evidence="4" id="KW-0812">Transmembrane</keyword>
<dbReference type="InterPro" id="IPR052047">
    <property type="entry name" value="GH94_Enzymes"/>
</dbReference>
<comment type="caution">
    <text evidence="8">The sequence shown here is derived from an EMBL/GenBank/DDBJ whole genome shotgun (WGS) entry which is preliminary data.</text>
</comment>
<feature type="domain" description="Glycosyl hydrolase 94 supersandwich" evidence="5">
    <location>
        <begin position="1997"/>
        <end position="2265"/>
    </location>
</feature>
<dbReference type="InterPro" id="IPR008928">
    <property type="entry name" value="6-hairpin_glycosidase_sf"/>
</dbReference>
<reference evidence="8 9" key="1">
    <citation type="submission" date="2018-03" db="EMBL/GenBank/DDBJ databases">
        <title>Draft Genome Sequences of the Obligatory Marine Myxobacteria Enhygromyxa salina SWB005.</title>
        <authorList>
            <person name="Poehlein A."/>
            <person name="Moghaddam J.A."/>
            <person name="Harms H."/>
            <person name="Alanjari M."/>
            <person name="Koenig G.M."/>
            <person name="Daniel R."/>
            <person name="Schaeberle T.F."/>
        </authorList>
    </citation>
    <scope>NUCLEOTIDE SEQUENCE [LARGE SCALE GENOMIC DNA]</scope>
    <source>
        <strain evidence="8 9">SWB005</strain>
    </source>
</reference>
<evidence type="ECO:0000256" key="4">
    <source>
        <dbReference type="SAM" id="Phobius"/>
    </source>
</evidence>
<evidence type="ECO:0000259" key="5">
    <source>
        <dbReference type="Pfam" id="PF06165"/>
    </source>
</evidence>
<dbReference type="CDD" id="cd11756">
    <property type="entry name" value="GH94N_ChvB_NdvB_1_like"/>
    <property type="match status" value="1"/>
</dbReference>
<sequence>MYAASPSPAARGSARARVARVARALDRLYPLLSAAASSANPIPPGAEWMLDNHFVIRRALREVQTGLVRRFERRLPVVAEGPAAGAGRIELEAAAILRETDGLLDRAQLGRRIRAFALDHDLSVAELWALPLLLRLNLLKALAADGPKLLEQPLDSAVDHRVANGVRSLLLVQKTDWSRFFEDVSEVHRILCRDPSGRYARSDFETRDRYRSVVELLARRSRWSEARVASRALALASSALDDSALTGDVGYWLLGRGRAQLDRELGGLRGRLGAALRRRAALVYIGGIVFVALAHLVALVAGSSVAGVPPTRIAIAALLAVIPAWTIGVSLVNWLVTLMVTPTKLPKLDLSAGVPPSCRTLVVVPGLLIRERDAVALVDRIERHYLSFRDPNVEFAIASDFGDADEASVSADEALLEQARQGVAELNARYGDDDRSAPFHLFHRRRVWSPRQGRWMGWERKRGKLEELNRLLRGQHDTTYVLHEGRAVRDDEFRFVITLDADTILPPGAGLRLIETLAHPLNRACLDPLGQRVVSGYTVLQPRVEITPGPAPTRFAKLFAGDGAFDIYSRAVSDVYQDLFGEGVFVGKGIYDLDAFQASVEGKMPADRILSHDLIEGVHGRAGLVSDVIIYEDYPRNYLSHARRLHRWIRGDWQLLPWIGPRVPAADGRRRPNRLSAISRWKVLDNLRRSLLSTSLVGFSVFAWLALPGAWLWTALVVIVMATPVLADVGGGLLRARPGTLRPAISGVVGRAPPAVSRWLLRLALMVHDALVSCDAIARALGRTMLTKRWQLQWTPSAVAGRGAGSPRTIVREMAPATVLVLALAVGLLVSDPRAALGAAPLVLAWLSAPLLVIWTARSGRPASKFGPESESESESSIDEQEVRKLARRTWAYFERVVGPEDHWLPPDHFQEHPKGELAHRTSPTNIAMALLGTLAAYDLGYVALVELVVRLRNTIESLTRLPRHHGHVLNWCDTTTLAPLEPRYVSAVDSGNLAVALLILEQACRELGAEARPLERRFGGLRDSFEVLLSAVAKWGPEADGIRRRVEDMRDELVAIAGPRDWLDALDALDERSFLALDEELLGLFERESDARPPAAFEDLRAWATCTRSEVESLRSELTVQLPWLALVETVPAPTPAVLESTLEVLRVEFEAVPTLGQARAVYERVLALVEAPEIVESELPDPWRVWLEQLGAGLKVSLDHEAQLRARLEEIGARAAALVEGMDFGFLYDRDRELLYIGYDATAERYDEHHYDLLASEARLASIVGIAKGEVPLRHWAKLGRPIGRFGGGRGLLSWSGTMFEYLMPPLLLDEGEQTLLDVSARAAVRAQIEYGQRRGVPWGVSESGYSRLDSRRNYQYRAFGVPDIGFRRELERDLVIAPYASLIALRYAPAEVEANLARLDSAGAMGPLGAYEAVDYTRERLAIGQTHAVVRSYMSHHQGMILLALHGQCCARAMVARAHRHPTLRAVELLLREREPGRLPVERPQRPAEGPPAQVRVERVESWAVPPAAGIEAQLISNGRYAVLLTSGGAGHSRWRQRALTRPCQDPTLEEPGFVIELEDIDSGGRWSFYAGEVDDPCRETRFSAEGAKIVVHEHELVAELSVCVAIDEDAELRVVEISDRSDHRRRLSVTGYAEIVLDDARAYARHPAFSKLFVDSQVNAEPQMLVCRRRPREPDEEPLWLGCALVSDTVEWTGYETDRGAYLGRGGELGAPAGSVRELPRATTQMHATLDTCVALRGEVELSPGGGCSFAFVMFVAPSRAELLARADRLLSMAAVRRAQLEAERGALERAHERGDDTAALRRNQRLISAVLFPRTQLRAPAAVLARNIRGQPSLWRHGISGDWPIILVRVSSVGISAAADLVRAHSHWVERGVAVDLVLIEERAAGYGAAIRQRLAQVFEREGARIGAPDGGVFLVHGAALDEVERDLLDSCASVILDAELTDLETALDVPRVAPLPAFEPEGREHEPTPRLARPADLRLDNGRGGFSADGREYVIYLEPGQHTPAPWINVIANRSFGSVVSERGAGYTWADNAGLNRLSAWVNDPVLDPPPESLYVRDEQGGEVWSPVPAPAPAAAPYEVRHGAGYSTFTHHSHGLIQTVEVFVAPDDPVKFTCLSLVNCGQSQRRLTVTMCVEWLLGARAPADTRLLITEFDPSAEVALARNPWNPSFAGRCAFAAASEPLHGMTASREEFFGRRGSRRRPAALERIALSGDIVHGADACAALQVLVDLGPGEEAELHFMFGQCEDQAAAVELVERCRAKDVVASLRSELDRRWDRLLGAVEIRTPDAALDLLCNRWLLYQCISSRIWGRTGLYQSSGAFGFRDQLQDVLALVHAAPDLARAHILDAARRQYEAGDVQHWWHPPTGQGLRSRCSDDLLWLPLVTAAYVEATGDEALLDERAPYLDSAPLGPDEIERYEGGPRWTDDGTIYEHCLRALAHGGSAGDHGLPLIGSCDWNDGFSRVGVRGRGESVWLAWFFMVAATDFAVICDRVGELRDARLLRDRAKALIGPAEDAWDGAWYRRAYDDDGEPIGSETSSQGCQIDSLAQSWAVFSGRAPARRTRRAMAAVWDQLVARDEQLVRLFAPAFDGGRPRLGYIQAYPPGVRENGGQYTHAAVWVAWAFAELGDPDRAYDVLSMILPTTHARDPASVDRYRVEPHVIAADIYAEPPHLGRGGWTWYTGAAAWTYRLAVERILGVRRENGRVTLAPALPAGWPGFELVLREGEGEYRVQVVRLRRGVDGVAVVDGVERPLPIVLPALGREVREITIGVPSRAGLGADADSSEADTARRARRRRFRAPT</sequence>
<dbReference type="InterPro" id="IPR033432">
    <property type="entry name" value="GH94_catalytic"/>
</dbReference>
<dbReference type="Gene3D" id="2.70.98.40">
    <property type="entry name" value="Glycoside hydrolase, family 65, N-terminal domain"/>
    <property type="match status" value="2"/>
</dbReference>
<dbReference type="InterPro" id="IPR037824">
    <property type="entry name" value="GH94N_2_NdvB"/>
</dbReference>
<evidence type="ECO:0000256" key="1">
    <source>
        <dbReference type="ARBA" id="ARBA00022676"/>
    </source>
</evidence>
<dbReference type="EC" id="2.4.1.280" evidence="8"/>
<dbReference type="OrthoDB" id="9769991at2"/>
<proteinExistence type="predicted"/>
<feature type="domain" description="Glycosyl hydrolase 94 supersandwich" evidence="5">
    <location>
        <begin position="1515"/>
        <end position="1774"/>
    </location>
</feature>
<keyword evidence="4" id="KW-1133">Transmembrane helix</keyword>
<feature type="domain" description="Glycosyl hydrolase 94 catalytic" evidence="7">
    <location>
        <begin position="2281"/>
        <end position="2704"/>
    </location>
</feature>
<dbReference type="GO" id="GO:0030246">
    <property type="term" value="F:carbohydrate binding"/>
    <property type="evidence" value="ECO:0007669"/>
    <property type="project" value="InterPro"/>
</dbReference>
<evidence type="ECO:0000313" key="8">
    <source>
        <dbReference type="EMBL" id="PRP91157.1"/>
    </source>
</evidence>
<feature type="region of interest" description="Disordered" evidence="3">
    <location>
        <begin position="2783"/>
        <end position="2808"/>
    </location>
</feature>
<evidence type="ECO:0000259" key="6">
    <source>
        <dbReference type="Pfam" id="PF10091"/>
    </source>
</evidence>
<protein>
    <submittedName>
        <fullName evidence="8">N,N'-diacetylchitobiose phosphorylase</fullName>
        <ecNumber evidence="8">2.4.1.280</ecNumber>
    </submittedName>
</protein>
<name>A0A2S9XE77_9BACT</name>
<dbReference type="Pfam" id="PF17167">
    <property type="entry name" value="Glyco_hydro_94"/>
    <property type="match status" value="1"/>
</dbReference>
<feature type="transmembrane region" description="Helical" evidence="4">
    <location>
        <begin position="690"/>
        <end position="707"/>
    </location>
</feature>
<dbReference type="SUPFAM" id="SSF48208">
    <property type="entry name" value="Six-hairpin glycosidases"/>
    <property type="match status" value="1"/>
</dbReference>
<dbReference type="InterPro" id="IPR012341">
    <property type="entry name" value="6hp_glycosidase-like_sf"/>
</dbReference>
<dbReference type="Gene3D" id="2.60.420.10">
    <property type="entry name" value="Maltose phosphorylase, domain 3"/>
    <property type="match status" value="1"/>
</dbReference>